<evidence type="ECO:0000313" key="2">
    <source>
        <dbReference type="EMBL" id="KAK7739756.1"/>
    </source>
</evidence>
<comment type="caution">
    <text evidence="2">The sequence shown here is derived from an EMBL/GenBank/DDBJ whole genome shotgun (WGS) entry which is preliminary data.</text>
</comment>
<gene>
    <name evidence="2" type="ORF">SLS53_005726</name>
</gene>
<dbReference type="Pfam" id="PF20233">
    <property type="entry name" value="DUF6590"/>
    <property type="match status" value="1"/>
</dbReference>
<organism evidence="2 3">
    <name type="scientific">Cytospora paraplurivora</name>
    <dbReference type="NCBI Taxonomy" id="2898453"/>
    <lineage>
        <taxon>Eukaryota</taxon>
        <taxon>Fungi</taxon>
        <taxon>Dikarya</taxon>
        <taxon>Ascomycota</taxon>
        <taxon>Pezizomycotina</taxon>
        <taxon>Sordariomycetes</taxon>
        <taxon>Sordariomycetidae</taxon>
        <taxon>Diaporthales</taxon>
        <taxon>Cytosporaceae</taxon>
        <taxon>Cytospora</taxon>
    </lineage>
</organism>
<dbReference type="AlphaFoldDB" id="A0AAN9UD92"/>
<feature type="domain" description="DUF6590" evidence="1">
    <location>
        <begin position="42"/>
        <end position="153"/>
    </location>
</feature>
<evidence type="ECO:0000313" key="3">
    <source>
        <dbReference type="Proteomes" id="UP001320245"/>
    </source>
</evidence>
<protein>
    <recommendedName>
        <fullName evidence="1">DUF6590 domain-containing protein</fullName>
    </recommendedName>
</protein>
<proteinExistence type="predicted"/>
<reference evidence="2 3" key="1">
    <citation type="journal article" date="2023" name="PLoS ONE">
        <title>Cytospora paraplurivora sp. nov. isolated from orchards with fruit tree decline syndrome in Ontario, Canada.</title>
        <authorList>
            <person name="Ilyukhin E."/>
            <person name="Nguyen H.D.T."/>
            <person name="Castle A.J."/>
            <person name="Ellouze W."/>
        </authorList>
    </citation>
    <scope>NUCLEOTIDE SEQUENCE [LARGE SCALE GENOMIC DNA]</scope>
    <source>
        <strain evidence="2 3">FDS-564</strain>
    </source>
</reference>
<name>A0AAN9UD92_9PEZI</name>
<evidence type="ECO:0000259" key="1">
    <source>
        <dbReference type="Pfam" id="PF20233"/>
    </source>
</evidence>
<keyword evidence="3" id="KW-1185">Reference proteome</keyword>
<dbReference type="Proteomes" id="UP001320245">
    <property type="component" value="Unassembled WGS sequence"/>
</dbReference>
<dbReference type="EMBL" id="JAJSPL020000022">
    <property type="protein sequence ID" value="KAK7739756.1"/>
    <property type="molecule type" value="Genomic_DNA"/>
</dbReference>
<sequence>MSGKVDLRKDGFELVDCGETQGQIRTLDFFHPGRVINPYSGKNHELDGRTLIVLATTYAGFIECVALCRHSDHNGDEKAIFYNTHAAAYRTGSSPPARCERDRNEAIEIKFHNDNFTMRDHCHINFEQTWSLRIKFPVVDVGHVRLDQRRTLLETHLRVQTDLFNRTIVEFEYGPELKPPRA</sequence>
<dbReference type="InterPro" id="IPR046497">
    <property type="entry name" value="DUF6590"/>
</dbReference>
<accession>A0AAN9UD92</accession>